<dbReference type="PANTHER" id="PTHR34512:SF30">
    <property type="entry name" value="OUTER MEMBRANE PROTEIN ASSEMBLY FACTOR BAMB"/>
    <property type="match status" value="1"/>
</dbReference>
<dbReference type="SMART" id="SM00564">
    <property type="entry name" value="PQQ"/>
    <property type="match status" value="3"/>
</dbReference>
<protein>
    <submittedName>
        <fullName evidence="3">PQQ-like beta-propeller repeat protein</fullName>
    </submittedName>
</protein>
<evidence type="ECO:0000259" key="2">
    <source>
        <dbReference type="Pfam" id="PF13360"/>
    </source>
</evidence>
<reference evidence="3 4" key="1">
    <citation type="submission" date="2021-11" db="EMBL/GenBank/DDBJ databases">
        <title>Draft genome sequence of Actinomycetospora sp. SF1 isolated from the rhizosphere soil.</title>
        <authorList>
            <person name="Duangmal K."/>
            <person name="Chantavorakit T."/>
        </authorList>
    </citation>
    <scope>NUCLEOTIDE SEQUENCE [LARGE SCALE GENOMIC DNA]</scope>
    <source>
        <strain evidence="3 4">TBRC 5722</strain>
    </source>
</reference>
<organism evidence="3 4">
    <name type="scientific">Actinomycetospora endophytica</name>
    <dbReference type="NCBI Taxonomy" id="2291215"/>
    <lineage>
        <taxon>Bacteria</taxon>
        <taxon>Bacillati</taxon>
        <taxon>Actinomycetota</taxon>
        <taxon>Actinomycetes</taxon>
        <taxon>Pseudonocardiales</taxon>
        <taxon>Pseudonocardiaceae</taxon>
        <taxon>Actinomycetospora</taxon>
    </lineage>
</organism>
<accession>A0ABS8PDQ1</accession>
<feature type="compositionally biased region" description="Pro residues" evidence="1">
    <location>
        <begin position="37"/>
        <end position="49"/>
    </location>
</feature>
<feature type="domain" description="Pyrrolo-quinoline quinone repeat" evidence="2">
    <location>
        <begin position="104"/>
        <end position="314"/>
    </location>
</feature>
<proteinExistence type="predicted"/>
<evidence type="ECO:0000313" key="4">
    <source>
        <dbReference type="Proteomes" id="UP001199469"/>
    </source>
</evidence>
<dbReference type="InterPro" id="IPR018391">
    <property type="entry name" value="PQQ_b-propeller_rpt"/>
</dbReference>
<dbReference type="EMBL" id="JAJNDB010000005">
    <property type="protein sequence ID" value="MCD2196368.1"/>
    <property type="molecule type" value="Genomic_DNA"/>
</dbReference>
<comment type="caution">
    <text evidence="3">The sequence shown here is derived from an EMBL/GenBank/DDBJ whole genome shotgun (WGS) entry which is preliminary data.</text>
</comment>
<sequence length="502" mass="49572">MSTFGWGHRGAAGVALLVVGIVVLAGCSSGSDDTSSGPPPPAPATVAPYPAPSVPASGAGLVLPPVAGAAAPPPPPSGGVRAGADWPTYHGDATRTGYVAAGPDPANPALAWQTPLDGKVYGSPVVVAGEVVAATEGGSVYGLDAVTGAVRWRTHLSDPVPGSALPCGNIDPIGITGSPALDPATGQVFVATTEAGVHHQLYGIDPTNGGVRSKRDVDVPGVDPATHLQRGALLVSGGTVYVPYGGNYGDCGQYRGSIVGLPTTGTGAAKTFVVPTPREGGIWAASGPAALPNGDLIVTTGNGEATSGDWDHSDSVLRLNPALALVDGFAPQQWAEENSTDADLGSMGPVLLPGTHYVIAAGKGGGVFLVDLTAMGGVGGQKSQLDGCEAYGGGAAAPVQGGGSVAYLPCSSGLLQVRAGTDGRITKGWQAPSQVQGSPLIVGTTVWSLQQDGALIGLDAATGAQRATISVGDSTRFATPAYSGNALFLPTSHGITAVRLGA</sequence>
<keyword evidence="4" id="KW-1185">Reference proteome</keyword>
<dbReference type="Gene3D" id="2.130.10.10">
    <property type="entry name" value="YVTN repeat-like/Quinoprotein amine dehydrogenase"/>
    <property type="match status" value="2"/>
</dbReference>
<dbReference type="PANTHER" id="PTHR34512">
    <property type="entry name" value="CELL SURFACE PROTEIN"/>
    <property type="match status" value="1"/>
</dbReference>
<feature type="region of interest" description="Disordered" evidence="1">
    <location>
        <begin position="67"/>
        <end position="87"/>
    </location>
</feature>
<name>A0ABS8PDQ1_9PSEU</name>
<dbReference type="InterPro" id="IPR015943">
    <property type="entry name" value="WD40/YVTN_repeat-like_dom_sf"/>
</dbReference>
<dbReference type="Proteomes" id="UP001199469">
    <property type="component" value="Unassembled WGS sequence"/>
</dbReference>
<dbReference type="InterPro" id="IPR011047">
    <property type="entry name" value="Quinoprotein_ADH-like_sf"/>
</dbReference>
<dbReference type="RefSeq" id="WP_230738213.1">
    <property type="nucleotide sequence ID" value="NZ_JAJNDB010000005.1"/>
</dbReference>
<gene>
    <name evidence="3" type="ORF">LQ327_23620</name>
</gene>
<dbReference type="InterPro" id="IPR002372">
    <property type="entry name" value="PQQ_rpt_dom"/>
</dbReference>
<feature type="region of interest" description="Disordered" evidence="1">
    <location>
        <begin position="29"/>
        <end position="49"/>
    </location>
</feature>
<evidence type="ECO:0000313" key="3">
    <source>
        <dbReference type="EMBL" id="MCD2196368.1"/>
    </source>
</evidence>
<evidence type="ECO:0000256" key="1">
    <source>
        <dbReference type="SAM" id="MobiDB-lite"/>
    </source>
</evidence>
<dbReference type="Pfam" id="PF13360">
    <property type="entry name" value="PQQ_2"/>
    <property type="match status" value="1"/>
</dbReference>
<dbReference type="SUPFAM" id="SSF50998">
    <property type="entry name" value="Quinoprotein alcohol dehydrogenase-like"/>
    <property type="match status" value="1"/>
</dbReference>